<reference evidence="2 3" key="1">
    <citation type="submission" date="2021-08" db="EMBL/GenBank/DDBJ databases">
        <title>Draft Genome Sequence of Phanerochaete sordida strain YK-624.</title>
        <authorList>
            <person name="Mori T."/>
            <person name="Dohra H."/>
            <person name="Suzuki T."/>
            <person name="Kawagishi H."/>
            <person name="Hirai H."/>
        </authorList>
    </citation>
    <scope>NUCLEOTIDE SEQUENCE [LARGE SCALE GENOMIC DNA]</scope>
    <source>
        <strain evidence="2 3">YK-624</strain>
    </source>
</reference>
<evidence type="ECO:0000259" key="1">
    <source>
        <dbReference type="PROSITE" id="PS50206"/>
    </source>
</evidence>
<dbReference type="OrthoDB" id="566238at2759"/>
<dbReference type="SMART" id="SM00450">
    <property type="entry name" value="RHOD"/>
    <property type="match status" value="1"/>
</dbReference>
<name>A0A9P3G0Z6_9APHY</name>
<dbReference type="SUPFAM" id="SSF52821">
    <property type="entry name" value="Rhodanese/Cell cycle control phosphatase"/>
    <property type="match status" value="1"/>
</dbReference>
<gene>
    <name evidence="2" type="ORF">PsYK624_020200</name>
</gene>
<proteinExistence type="predicted"/>
<dbReference type="InterPro" id="IPR036873">
    <property type="entry name" value="Rhodanese-like_dom_sf"/>
</dbReference>
<dbReference type="AlphaFoldDB" id="A0A9P3G0Z6"/>
<feature type="domain" description="Rhodanese" evidence="1">
    <location>
        <begin position="91"/>
        <end position="192"/>
    </location>
</feature>
<dbReference type="PANTHER" id="PTHR44086">
    <property type="entry name" value="THIOSULFATE SULFURTRANSFERASE RDL2, MITOCHONDRIAL-RELATED"/>
    <property type="match status" value="1"/>
</dbReference>
<keyword evidence="3" id="KW-1185">Reference proteome</keyword>
<dbReference type="EMBL" id="BPQB01000003">
    <property type="protein sequence ID" value="GJE85940.1"/>
    <property type="molecule type" value="Genomic_DNA"/>
</dbReference>
<dbReference type="PANTHER" id="PTHR44086:SF10">
    <property type="entry name" value="THIOSULFATE SULFURTRANSFERASE_RHODANESE-LIKE DOMAIN-CONTAINING PROTEIN 3"/>
    <property type="match status" value="1"/>
</dbReference>
<dbReference type="CDD" id="cd01519">
    <property type="entry name" value="RHOD_HSP67B2"/>
    <property type="match status" value="1"/>
</dbReference>
<sequence length="192" mass="21724">MFRILVSRTVPRSAMRPILRAPVASCQVLSAARHARYNSTTTPAAVEAGTEGAAKKVDSRKEWLEKQDDLQRDWDAKELTYEELKPMTQQPSPDKYIIDVREPDEVLQGSIPSAVNLPLSTLPKSLHMTAESFKARFGWEKPEKDQEIVFYCRSGKRSTSACDIAKRNGYTNILNYKGSWLDWTSREGIKSS</sequence>
<dbReference type="Proteomes" id="UP000703269">
    <property type="component" value="Unassembled WGS sequence"/>
</dbReference>
<evidence type="ECO:0000313" key="2">
    <source>
        <dbReference type="EMBL" id="GJE85940.1"/>
    </source>
</evidence>
<dbReference type="GO" id="GO:0004792">
    <property type="term" value="F:thiosulfate-cyanide sulfurtransferase activity"/>
    <property type="evidence" value="ECO:0007669"/>
    <property type="project" value="TreeGrafter"/>
</dbReference>
<evidence type="ECO:0000313" key="3">
    <source>
        <dbReference type="Proteomes" id="UP000703269"/>
    </source>
</evidence>
<dbReference type="Gene3D" id="3.40.250.10">
    <property type="entry name" value="Rhodanese-like domain"/>
    <property type="match status" value="1"/>
</dbReference>
<dbReference type="InterPro" id="IPR001763">
    <property type="entry name" value="Rhodanese-like_dom"/>
</dbReference>
<accession>A0A9P3G0Z6</accession>
<dbReference type="GO" id="GO:0005739">
    <property type="term" value="C:mitochondrion"/>
    <property type="evidence" value="ECO:0007669"/>
    <property type="project" value="TreeGrafter"/>
</dbReference>
<protein>
    <submittedName>
        <fullName evidence="2">Rhodanese-like domain-containing protein</fullName>
    </submittedName>
</protein>
<dbReference type="Pfam" id="PF00581">
    <property type="entry name" value="Rhodanese"/>
    <property type="match status" value="1"/>
</dbReference>
<dbReference type="PROSITE" id="PS50206">
    <property type="entry name" value="RHODANESE_3"/>
    <property type="match status" value="1"/>
</dbReference>
<organism evidence="2 3">
    <name type="scientific">Phanerochaete sordida</name>
    <dbReference type="NCBI Taxonomy" id="48140"/>
    <lineage>
        <taxon>Eukaryota</taxon>
        <taxon>Fungi</taxon>
        <taxon>Dikarya</taxon>
        <taxon>Basidiomycota</taxon>
        <taxon>Agaricomycotina</taxon>
        <taxon>Agaricomycetes</taxon>
        <taxon>Polyporales</taxon>
        <taxon>Phanerochaetaceae</taxon>
        <taxon>Phanerochaete</taxon>
    </lineage>
</organism>
<comment type="caution">
    <text evidence="2">The sequence shown here is derived from an EMBL/GenBank/DDBJ whole genome shotgun (WGS) entry which is preliminary data.</text>
</comment>